<feature type="transmembrane region" description="Helical" evidence="7">
    <location>
        <begin position="167"/>
        <end position="187"/>
    </location>
</feature>
<dbReference type="InterPro" id="IPR004358">
    <property type="entry name" value="Sig_transdc_His_kin-like_C"/>
</dbReference>
<evidence type="ECO:0000256" key="2">
    <source>
        <dbReference type="ARBA" id="ARBA00012438"/>
    </source>
</evidence>
<keyword evidence="6" id="KW-0902">Two-component regulatory system</keyword>
<dbReference type="Gene3D" id="3.30.450.20">
    <property type="entry name" value="PAS domain"/>
    <property type="match status" value="1"/>
</dbReference>
<evidence type="ECO:0000256" key="6">
    <source>
        <dbReference type="ARBA" id="ARBA00023012"/>
    </source>
</evidence>
<evidence type="ECO:0000313" key="9">
    <source>
        <dbReference type="EMBL" id="AYE35409.1"/>
    </source>
</evidence>
<evidence type="ECO:0000313" key="11">
    <source>
        <dbReference type="Proteomes" id="UP000280586"/>
    </source>
</evidence>
<feature type="transmembrane region" description="Helical" evidence="7">
    <location>
        <begin position="23"/>
        <end position="42"/>
    </location>
</feature>
<feature type="domain" description="Histidine kinase" evidence="8">
    <location>
        <begin position="422"/>
        <end position="640"/>
    </location>
</feature>
<dbReference type="GO" id="GO:0005886">
    <property type="term" value="C:plasma membrane"/>
    <property type="evidence" value="ECO:0007669"/>
    <property type="project" value="TreeGrafter"/>
</dbReference>
<dbReference type="RefSeq" id="WP_120140963.1">
    <property type="nucleotide sequence ID" value="NZ_CP023671.1"/>
</dbReference>
<dbReference type="Proteomes" id="UP001055437">
    <property type="component" value="Chromosome"/>
</dbReference>
<keyword evidence="7" id="KW-0472">Membrane</keyword>
<evidence type="ECO:0000256" key="4">
    <source>
        <dbReference type="ARBA" id="ARBA00022679"/>
    </source>
</evidence>
<dbReference type="InterPro" id="IPR036890">
    <property type="entry name" value="HATPase_C_sf"/>
</dbReference>
<name>A0A9N7JNV0_CLOSE</name>
<feature type="transmembrane region" description="Helical" evidence="7">
    <location>
        <begin position="232"/>
        <end position="254"/>
    </location>
</feature>
<keyword evidence="7" id="KW-0812">Transmembrane</keyword>
<dbReference type="AlphaFoldDB" id="A0A9N7JNV0"/>
<evidence type="ECO:0000256" key="1">
    <source>
        <dbReference type="ARBA" id="ARBA00000085"/>
    </source>
</evidence>
<dbReference type="InterPro" id="IPR005467">
    <property type="entry name" value="His_kinase_dom"/>
</dbReference>
<gene>
    <name evidence="9" type="ORF">CP523_13755</name>
    <name evidence="10" type="ORF">NH397_06145</name>
</gene>
<dbReference type="GO" id="GO:0000155">
    <property type="term" value="F:phosphorelay sensor kinase activity"/>
    <property type="evidence" value="ECO:0007669"/>
    <property type="project" value="InterPro"/>
</dbReference>
<dbReference type="SUPFAM" id="SSF47384">
    <property type="entry name" value="Homodimeric domain of signal transducing histidine kinase"/>
    <property type="match status" value="1"/>
</dbReference>
<dbReference type="GO" id="GO:0009927">
    <property type="term" value="F:histidine phosphotransfer kinase activity"/>
    <property type="evidence" value="ECO:0007669"/>
    <property type="project" value="TreeGrafter"/>
</dbReference>
<reference evidence="9 11" key="1">
    <citation type="submission" date="2017-09" db="EMBL/GenBank/DDBJ databases">
        <authorList>
            <person name="Thomas P."/>
            <person name="Seyboldt C."/>
        </authorList>
    </citation>
    <scope>NUCLEOTIDE SEQUENCE [LARGE SCALE GENOMIC DNA]</scope>
    <source>
        <strain evidence="9 11">DSM 7534</strain>
    </source>
</reference>
<comment type="catalytic activity">
    <reaction evidence="1">
        <text>ATP + protein L-histidine = ADP + protein N-phospho-L-histidine.</text>
        <dbReference type="EC" id="2.7.13.3"/>
    </reaction>
</comment>
<dbReference type="GeneID" id="303561750"/>
<keyword evidence="3" id="KW-0597">Phosphoprotein</keyword>
<dbReference type="Pfam" id="PF00512">
    <property type="entry name" value="HisKA"/>
    <property type="match status" value="1"/>
</dbReference>
<evidence type="ECO:0000259" key="8">
    <source>
        <dbReference type="PROSITE" id="PS50109"/>
    </source>
</evidence>
<feature type="transmembrane region" description="Helical" evidence="7">
    <location>
        <begin position="48"/>
        <end position="70"/>
    </location>
</feature>
<feature type="transmembrane region" description="Helical" evidence="7">
    <location>
        <begin position="82"/>
        <end position="100"/>
    </location>
</feature>
<feature type="transmembrane region" description="Helical" evidence="7">
    <location>
        <begin position="199"/>
        <end position="220"/>
    </location>
</feature>
<organism evidence="9 11">
    <name type="scientific">Clostridium septicum</name>
    <dbReference type="NCBI Taxonomy" id="1504"/>
    <lineage>
        <taxon>Bacteria</taxon>
        <taxon>Bacillati</taxon>
        <taxon>Bacillota</taxon>
        <taxon>Clostridia</taxon>
        <taxon>Eubacteriales</taxon>
        <taxon>Clostridiaceae</taxon>
        <taxon>Clostridium</taxon>
    </lineage>
</organism>
<keyword evidence="7" id="KW-1133">Transmembrane helix</keyword>
<dbReference type="Proteomes" id="UP000280586">
    <property type="component" value="Chromosome"/>
</dbReference>
<evidence type="ECO:0000313" key="10">
    <source>
        <dbReference type="EMBL" id="USS02002.1"/>
    </source>
</evidence>
<evidence type="ECO:0000256" key="5">
    <source>
        <dbReference type="ARBA" id="ARBA00022777"/>
    </source>
</evidence>
<accession>A0A9N7JNV0</accession>
<keyword evidence="4" id="KW-0808">Transferase</keyword>
<dbReference type="InterPro" id="IPR003661">
    <property type="entry name" value="HisK_dim/P_dom"/>
</dbReference>
<dbReference type="SUPFAM" id="SSF55874">
    <property type="entry name" value="ATPase domain of HSP90 chaperone/DNA topoisomerase II/histidine kinase"/>
    <property type="match status" value="1"/>
</dbReference>
<dbReference type="Gene3D" id="3.30.565.10">
    <property type="entry name" value="Histidine kinase-like ATPase, C-terminal domain"/>
    <property type="match status" value="1"/>
</dbReference>
<dbReference type="PANTHER" id="PTHR43047:SF72">
    <property type="entry name" value="OSMOSENSING HISTIDINE PROTEIN KINASE SLN1"/>
    <property type="match status" value="1"/>
</dbReference>
<proteinExistence type="predicted"/>
<protein>
    <recommendedName>
        <fullName evidence="2">histidine kinase</fullName>
        <ecNumber evidence="2">2.7.13.3</ecNumber>
    </recommendedName>
</protein>
<keyword evidence="12" id="KW-1185">Reference proteome</keyword>
<reference evidence="10" key="2">
    <citation type="submission" date="2022-06" db="EMBL/GenBank/DDBJ databases">
        <authorList>
            <person name="Holder M.E."/>
            <person name="Ajami N.J."/>
            <person name="Petrosino J.F."/>
        </authorList>
    </citation>
    <scope>NUCLEOTIDE SEQUENCE</scope>
    <source>
        <strain evidence="10">RMA 8861</strain>
    </source>
</reference>
<dbReference type="PRINTS" id="PR00344">
    <property type="entry name" value="BCTRLSENSOR"/>
</dbReference>
<sequence length="644" mass="75564">MEDNNFANEIFCNDKVFYVENKFFCKNLIRFMIMNLAIMILFTKKNIMGFMILELISLVFSMVALMFVIHSGYFSKKKLYKVLEIHLGLICFIYIIRLFPSTYLGGMNYPPNSMQVIWDNNFNFILLYYLISKYRKESSNSVYFEYAFWIIAKIACNIINNNLLGNLFIDTTYLALELMLLVAAMFNMKKEKIINNNKVNVFMINLLLSLTVTIVAIFLKDAYIVDLSVAKFIIYEACMLSLMFNLVESTYNFIFRNTYEENRKLELVNNRIKVRNIEMERSQELMIERERMYRNFLEVIPKPIVEISMHNERILYCNKSFLHLINEKNIRNIINKKVDSIIDHNIYFNDILHLDENKGYLGSTKGKEVKNLEIRLLKVSEENERIMISLEDITENIEMERMKKEVEENKLKDILKKNFLSHISHDLKTPINVIYSATQIADILVNNNDVNNLKKYNEISSKNCVTLIQLTNNLIDISKINIECLHPKLEVRNIVEDIEEKVISLAEYIKGKKINLIFDTSEEEIYVNSDREFMERIILNLILNSVKFTRPDGYIFIDIKADYEKVYIEVRDTGKGMSKEFVNQAFDKYSMENINTRMEDGSGVGLFVVYNLVKKQNGSIKIESEIGKGSIFTIEFSRVKVNGF</sequence>
<dbReference type="EC" id="2.7.13.3" evidence="2"/>
<dbReference type="Pfam" id="PF02518">
    <property type="entry name" value="HATPase_c"/>
    <property type="match status" value="1"/>
</dbReference>
<dbReference type="KEGG" id="csep:CP523_13755"/>
<dbReference type="Gene3D" id="1.10.287.130">
    <property type="match status" value="1"/>
</dbReference>
<evidence type="ECO:0000256" key="7">
    <source>
        <dbReference type="SAM" id="Phobius"/>
    </source>
</evidence>
<dbReference type="EMBL" id="CP023671">
    <property type="protein sequence ID" value="AYE35409.1"/>
    <property type="molecule type" value="Genomic_DNA"/>
</dbReference>
<dbReference type="EMBL" id="CP099799">
    <property type="protein sequence ID" value="USS02002.1"/>
    <property type="molecule type" value="Genomic_DNA"/>
</dbReference>
<dbReference type="InterPro" id="IPR003594">
    <property type="entry name" value="HATPase_dom"/>
</dbReference>
<dbReference type="InterPro" id="IPR036097">
    <property type="entry name" value="HisK_dim/P_sf"/>
</dbReference>
<dbReference type="SMART" id="SM00388">
    <property type="entry name" value="HisKA"/>
    <property type="match status" value="1"/>
</dbReference>
<dbReference type="SMART" id="SM00387">
    <property type="entry name" value="HATPase_c"/>
    <property type="match status" value="1"/>
</dbReference>
<dbReference type="PANTHER" id="PTHR43047">
    <property type="entry name" value="TWO-COMPONENT HISTIDINE PROTEIN KINASE"/>
    <property type="match status" value="1"/>
</dbReference>
<keyword evidence="5 10" id="KW-0418">Kinase</keyword>
<evidence type="ECO:0000256" key="3">
    <source>
        <dbReference type="ARBA" id="ARBA00022553"/>
    </source>
</evidence>
<dbReference type="PROSITE" id="PS50109">
    <property type="entry name" value="HIS_KIN"/>
    <property type="match status" value="1"/>
</dbReference>
<dbReference type="CDD" id="cd00082">
    <property type="entry name" value="HisKA"/>
    <property type="match status" value="1"/>
</dbReference>
<evidence type="ECO:0000313" key="12">
    <source>
        <dbReference type="Proteomes" id="UP001055437"/>
    </source>
</evidence>